<protein>
    <recommendedName>
        <fullName evidence="7">Ig-like domain-containing protein</fullName>
    </recommendedName>
</protein>
<dbReference type="EMBL" id="MRDE01000068">
    <property type="protein sequence ID" value="OMH23850.1"/>
    <property type="molecule type" value="Genomic_DNA"/>
</dbReference>
<evidence type="ECO:0008006" key="7">
    <source>
        <dbReference type="Google" id="ProtNLM"/>
    </source>
</evidence>
<comment type="caution">
    <text evidence="5">The sequence shown here is derived from an EMBL/GenBank/DDBJ whole genome shotgun (WGS) entry which is preliminary data.</text>
</comment>
<feature type="domain" description="N,N-dimethylformamidase beta subunit-like C-terminal" evidence="4">
    <location>
        <begin position="2"/>
        <end position="304"/>
    </location>
</feature>
<evidence type="ECO:0000259" key="3">
    <source>
        <dbReference type="Pfam" id="PF13313"/>
    </source>
</evidence>
<dbReference type="Pfam" id="PF13313">
    <property type="entry name" value="DUF4082"/>
    <property type="match status" value="3"/>
</dbReference>
<evidence type="ECO:0000313" key="6">
    <source>
        <dbReference type="Proteomes" id="UP000187085"/>
    </source>
</evidence>
<evidence type="ECO:0000259" key="2">
    <source>
        <dbReference type="Pfam" id="PF13205"/>
    </source>
</evidence>
<keyword evidence="1" id="KW-0732">Signal</keyword>
<name>A0A1R1L8H3_9MICC</name>
<reference evidence="5 6" key="1">
    <citation type="submission" date="2016-12" db="EMBL/GenBank/DDBJ databases">
        <title>Draft genome of Tersicoccus phoenicis 1P05MA.</title>
        <authorList>
            <person name="Nakajima Y."/>
            <person name="Yoshizawa S."/>
            <person name="Nakamura K."/>
            <person name="Ogura Y."/>
            <person name="Hayashi T."/>
            <person name="Kogure K."/>
        </authorList>
    </citation>
    <scope>NUCLEOTIDE SEQUENCE [LARGE SCALE GENOMIC DNA]</scope>
    <source>
        <strain evidence="5 6">1p05MA</strain>
    </source>
</reference>
<dbReference type="Proteomes" id="UP000187085">
    <property type="component" value="Unassembled WGS sequence"/>
</dbReference>
<dbReference type="AlphaFoldDB" id="A0A1R1L8H3"/>
<dbReference type="InterPro" id="IPR046540">
    <property type="entry name" value="DMFA2_C"/>
</dbReference>
<dbReference type="STRING" id="554083.BKD30_10790"/>
<evidence type="ECO:0000259" key="4">
    <source>
        <dbReference type="Pfam" id="PF20254"/>
    </source>
</evidence>
<dbReference type="InterPro" id="IPR032812">
    <property type="entry name" value="SbsA_Ig"/>
</dbReference>
<sequence length="1130" mass="117746">MYQTSDPTWQAYNSYGGASFYQGGTAGRAFKVSYNRPFATRGDASTARDFYFGAEFPLVRFLERNGYDVSYLSGVDTDRRGALLKNHRVFISAGHDEYWSGAQRANIQSARDAGVNLQFLSGNEGYWRTRYENSPVDGGAYRTLVSYKETLSNAKIDPSNEWTGTWRDPRFATPANGGASPENALTGTAYVVNDGLLPVTVNADEGRTRLWRNTSLTSLSPGTKAELAPNTVGYESDEDLFNGFRPPGLIRLSTTVGDVPQYLQDFGNTVRPGRTTHHLTMYRASSRALVFSAGSIQWSWGLDATHDGLQSPSDQRMQQAQINLLADMGAQPTTLMSGLVAAQASTDDQAPTVTITSRPPQSVQNGRSYTVAGSAVDTGGGVVAGVEYSTDGGVSWSPATGTTSWTFSYIQHGLGPASVRVRAIDDSANTDPTGTVVSVDVASPASIFGDTVPQSADSGDPSAVELGLRFSVSRDGYLAGARFYKSVANTGTHIGSLWSANGARLAQATFTGETASGWQEVRFSTPVQVTAGTTYTVSYSTTSGRYAYEPWAFAYGGLSREPFQVAGGAGSASAGVYGAIGSMPTSSYQNTNYSVDAIFEGAGAVPLATVDQYPLNTAVSVAVDSEIRAVLNKPVDPATVSIVVRDAAGAQASGATTWDGNTRTATFKPSQALQRNTQYTVTVGAKDAAGQSLTSGASWSFRTVKPDTPPGTCPCSLYQDSTRPALELVDDSSLLASGQRLTLGTRFTTVVPGAVTGLRFYKAAGMTGTHIGTLFSADGTALSTVTVSSETASGWQQATFNAPVQLSPGVDYVIALSGNGTYSATPGDLDAAKSVGPLRTGARAGAFSYGGAFPNNASSTSYLVDPVFAPAPSAASVSVTATSPANGAADTTPGPLSIRFSQPVLDGYTFRVTAGANAIAGTTRRSADGTSLTFEPTGALPAATVISASVENISAANGAKLARTAWTFSTASAAGNPTTLLGNSVPAVTDAADPAPVSLGVQLSTSRPIDIRALRFYKGSKDSAGSHTATLWDSAGNSLATAKFTDETASGWQTAVLDRPVRLPAGSMFTVSYQAVGGYAYTGGAFSAPISSGPLTSTTPNGRYSYGQPGGLPLQSWNATNYFTDLVFSE</sequence>
<proteinExistence type="predicted"/>
<dbReference type="InterPro" id="IPR014755">
    <property type="entry name" value="Cu-Rt/internalin_Ig-like"/>
</dbReference>
<dbReference type="Gene3D" id="2.60.40.650">
    <property type="match status" value="1"/>
</dbReference>
<dbReference type="Gene3D" id="2.60.40.1220">
    <property type="match status" value="1"/>
</dbReference>
<feature type="domain" description="DUF4082" evidence="3">
    <location>
        <begin position="984"/>
        <end position="1123"/>
    </location>
</feature>
<dbReference type="InterPro" id="IPR025141">
    <property type="entry name" value="DUF4082"/>
</dbReference>
<dbReference type="SUPFAM" id="SSF81296">
    <property type="entry name" value="E set domains"/>
    <property type="match status" value="1"/>
</dbReference>
<keyword evidence="6" id="KW-1185">Reference proteome</keyword>
<gene>
    <name evidence="5" type="ORF">BKD30_10790</name>
</gene>
<feature type="domain" description="SbsA Ig-like" evidence="2">
    <location>
        <begin position="877"/>
        <end position="970"/>
    </location>
</feature>
<organism evidence="5 6">
    <name type="scientific">Tersicoccus phoenicis</name>
    <dbReference type="NCBI Taxonomy" id="554083"/>
    <lineage>
        <taxon>Bacteria</taxon>
        <taxon>Bacillati</taxon>
        <taxon>Actinomycetota</taxon>
        <taxon>Actinomycetes</taxon>
        <taxon>Micrococcales</taxon>
        <taxon>Micrococcaceae</taxon>
        <taxon>Tersicoccus</taxon>
    </lineage>
</organism>
<dbReference type="Pfam" id="PF20254">
    <property type="entry name" value="DMFA2_C"/>
    <property type="match status" value="1"/>
</dbReference>
<evidence type="ECO:0000256" key="1">
    <source>
        <dbReference type="ARBA" id="ARBA00022729"/>
    </source>
</evidence>
<feature type="domain" description="SbsA Ig-like" evidence="2">
    <location>
        <begin position="609"/>
        <end position="703"/>
    </location>
</feature>
<feature type="domain" description="DUF4082" evidence="3">
    <location>
        <begin position="451"/>
        <end position="595"/>
    </location>
</feature>
<evidence type="ECO:0000313" key="5">
    <source>
        <dbReference type="EMBL" id="OMH23850.1"/>
    </source>
</evidence>
<accession>A0A1R1L8H3</accession>
<dbReference type="InterPro" id="IPR014756">
    <property type="entry name" value="Ig_E-set"/>
</dbReference>
<feature type="domain" description="DUF4082" evidence="3">
    <location>
        <begin position="738"/>
        <end position="864"/>
    </location>
</feature>
<dbReference type="Pfam" id="PF13205">
    <property type="entry name" value="Big_5"/>
    <property type="match status" value="2"/>
</dbReference>